<dbReference type="Pfam" id="PF00733">
    <property type="entry name" value="Asn_synthase"/>
    <property type="match status" value="1"/>
</dbReference>
<dbReference type="Proteomes" id="UP000547674">
    <property type="component" value="Unassembled WGS sequence"/>
</dbReference>
<evidence type="ECO:0000313" key="5">
    <source>
        <dbReference type="EMBL" id="NNF06834.1"/>
    </source>
</evidence>
<reference evidence="5 6" key="1">
    <citation type="submission" date="2020-03" db="EMBL/GenBank/DDBJ databases">
        <title>Metabolic flexibility allows generalist bacteria to become dominant in a frequently disturbed ecosystem.</title>
        <authorList>
            <person name="Chen Y.-J."/>
            <person name="Leung P.M."/>
            <person name="Bay S.K."/>
            <person name="Hugenholtz P."/>
            <person name="Kessler A.J."/>
            <person name="Shelley G."/>
            <person name="Waite D.W."/>
            <person name="Cook P.L."/>
            <person name="Greening C."/>
        </authorList>
    </citation>
    <scope>NUCLEOTIDE SEQUENCE [LARGE SCALE GENOMIC DNA]</scope>
    <source>
        <strain evidence="5">SS_bin_28</strain>
    </source>
</reference>
<comment type="catalytic activity">
    <reaction evidence="3">
        <text>L-aspartate + L-glutamine + ATP + H2O = L-asparagine + L-glutamate + AMP + diphosphate + H(+)</text>
        <dbReference type="Rhea" id="RHEA:12228"/>
        <dbReference type="ChEBI" id="CHEBI:15377"/>
        <dbReference type="ChEBI" id="CHEBI:15378"/>
        <dbReference type="ChEBI" id="CHEBI:29985"/>
        <dbReference type="ChEBI" id="CHEBI:29991"/>
        <dbReference type="ChEBI" id="CHEBI:30616"/>
        <dbReference type="ChEBI" id="CHEBI:33019"/>
        <dbReference type="ChEBI" id="CHEBI:58048"/>
        <dbReference type="ChEBI" id="CHEBI:58359"/>
        <dbReference type="ChEBI" id="CHEBI:456215"/>
        <dbReference type="EC" id="6.3.5.4"/>
    </reaction>
</comment>
<feature type="non-terminal residue" evidence="5">
    <location>
        <position position="1"/>
    </location>
</feature>
<feature type="domain" description="Asparagine synthetase" evidence="4">
    <location>
        <begin position="35"/>
        <end position="246"/>
    </location>
</feature>
<dbReference type="SUPFAM" id="SSF52402">
    <property type="entry name" value="Adenine nucleotide alpha hydrolases-like"/>
    <property type="match status" value="1"/>
</dbReference>
<dbReference type="EMBL" id="JABDJR010000345">
    <property type="protein sequence ID" value="NNF06834.1"/>
    <property type="molecule type" value="Genomic_DNA"/>
</dbReference>
<sequence>KYRMDHHAKTYGRVPSLIREQVIHRGLEAMPRPLRRVRVAERSLAIQEPFERWASWFAGFAGPGRRNILAPSLLQELRDPSGREPIAAWFEESPNGNSLSQMLYADVKTWLADDLLMKMDRMSMATSLEARVPFLDHRLVEFAFTIPNEWKIKDGVGKWILRETFGPKLPSSILNRPKAGFPVPIDKWFRNDLKGFVESTLLSEQAASRGILNPQEVRRTVEDHVSGRRDNRREIWTLLNLELWFQVFIDPTHTPREAPEATALVS</sequence>
<evidence type="ECO:0000313" key="6">
    <source>
        <dbReference type="Proteomes" id="UP000547674"/>
    </source>
</evidence>
<comment type="pathway">
    <text evidence="1">Amino-acid biosynthesis; L-asparagine biosynthesis; L-asparagine from L-aspartate (L-Gln route): step 1/1.</text>
</comment>
<dbReference type="EC" id="6.3.5.4" evidence="2"/>
<dbReference type="InterPro" id="IPR051786">
    <property type="entry name" value="ASN_synthetase/amidase"/>
</dbReference>
<dbReference type="PANTHER" id="PTHR43284">
    <property type="entry name" value="ASPARAGINE SYNTHETASE (GLUTAMINE-HYDROLYZING)"/>
    <property type="match status" value="1"/>
</dbReference>
<dbReference type="InterPro" id="IPR001962">
    <property type="entry name" value="Asn_synthase"/>
</dbReference>
<accession>A0A7Y2EBL1</accession>
<dbReference type="GO" id="GO:0006529">
    <property type="term" value="P:asparagine biosynthetic process"/>
    <property type="evidence" value="ECO:0007669"/>
    <property type="project" value="InterPro"/>
</dbReference>
<comment type="caution">
    <text evidence="5">The sequence shown here is derived from an EMBL/GenBank/DDBJ whole genome shotgun (WGS) entry which is preliminary data.</text>
</comment>
<dbReference type="GO" id="GO:0004066">
    <property type="term" value="F:asparagine synthase (glutamine-hydrolyzing) activity"/>
    <property type="evidence" value="ECO:0007669"/>
    <property type="project" value="UniProtKB-EC"/>
</dbReference>
<dbReference type="InterPro" id="IPR014729">
    <property type="entry name" value="Rossmann-like_a/b/a_fold"/>
</dbReference>
<gene>
    <name evidence="5" type="ORF">HKN21_08735</name>
</gene>
<name>A0A7Y2EBL1_UNCEI</name>
<protein>
    <recommendedName>
        <fullName evidence="2">asparagine synthase (glutamine-hydrolyzing)</fullName>
        <ecNumber evidence="2">6.3.5.4</ecNumber>
    </recommendedName>
</protein>
<dbReference type="GO" id="GO:0005829">
    <property type="term" value="C:cytosol"/>
    <property type="evidence" value="ECO:0007669"/>
    <property type="project" value="TreeGrafter"/>
</dbReference>
<organism evidence="5 6">
    <name type="scientific">Eiseniibacteriota bacterium</name>
    <dbReference type="NCBI Taxonomy" id="2212470"/>
    <lineage>
        <taxon>Bacteria</taxon>
        <taxon>Candidatus Eiseniibacteriota</taxon>
    </lineage>
</organism>
<proteinExistence type="predicted"/>
<dbReference type="Gene3D" id="3.40.50.620">
    <property type="entry name" value="HUPs"/>
    <property type="match status" value="1"/>
</dbReference>
<evidence type="ECO:0000256" key="3">
    <source>
        <dbReference type="ARBA" id="ARBA00048741"/>
    </source>
</evidence>
<evidence type="ECO:0000256" key="1">
    <source>
        <dbReference type="ARBA" id="ARBA00005187"/>
    </source>
</evidence>
<dbReference type="CDD" id="cd01991">
    <property type="entry name" value="Asn_synthase_B_C"/>
    <property type="match status" value="1"/>
</dbReference>
<evidence type="ECO:0000256" key="2">
    <source>
        <dbReference type="ARBA" id="ARBA00012737"/>
    </source>
</evidence>
<dbReference type="PANTHER" id="PTHR43284:SF1">
    <property type="entry name" value="ASPARAGINE SYNTHETASE"/>
    <property type="match status" value="1"/>
</dbReference>
<evidence type="ECO:0000259" key="4">
    <source>
        <dbReference type="Pfam" id="PF00733"/>
    </source>
</evidence>
<dbReference type="AlphaFoldDB" id="A0A7Y2EBL1"/>